<keyword evidence="1" id="KW-1133">Transmembrane helix</keyword>
<keyword evidence="1" id="KW-0812">Transmembrane</keyword>
<sequence length="241" mass="25806">MLQNPDQSEQQTSDEPARVRPGVASFLASLAFWLVLFTAAAGYALAALSPGYLRWQTALHEQRNNALELDRLAAEIRQLDGLVAAMQADPELAAALSAARSGTANPDLARLTAALRPGPVDAIRPAGTTRQPDRTPWETLLRQAAAAGPFRTRLMWGSATLTLLAFTFLNDAGGAILASLFFGAVGMFVGVFRRYVPPVKERQPDPPEKVSVPPLTLFCETAANPTLSSDLADAKPQSREA</sequence>
<evidence type="ECO:0000256" key="1">
    <source>
        <dbReference type="SAM" id="Phobius"/>
    </source>
</evidence>
<feature type="transmembrane region" description="Helical" evidence="1">
    <location>
        <begin position="150"/>
        <end position="169"/>
    </location>
</feature>
<protein>
    <submittedName>
        <fullName evidence="2">Uncharacterized protein</fullName>
    </submittedName>
</protein>
<evidence type="ECO:0000313" key="3">
    <source>
        <dbReference type="Proteomes" id="UP000321083"/>
    </source>
</evidence>
<keyword evidence="3" id="KW-1185">Reference proteome</keyword>
<proteinExistence type="predicted"/>
<keyword evidence="1" id="KW-0472">Membrane</keyword>
<dbReference type="EMBL" id="SRHE01000332">
    <property type="protein sequence ID" value="TWW09257.1"/>
    <property type="molecule type" value="Genomic_DNA"/>
</dbReference>
<dbReference type="AlphaFoldDB" id="A0A5C6M4P2"/>
<gene>
    <name evidence="2" type="ORF">E3A20_16160</name>
</gene>
<dbReference type="Proteomes" id="UP000321083">
    <property type="component" value="Unassembled WGS sequence"/>
</dbReference>
<reference evidence="2 3" key="2">
    <citation type="submission" date="2019-08" db="EMBL/GenBank/DDBJ databases">
        <authorList>
            <person name="Henke P."/>
        </authorList>
    </citation>
    <scope>NUCLEOTIDE SEQUENCE [LARGE SCALE GENOMIC DNA]</scope>
    <source>
        <strain evidence="2">Phe10_nw2017</strain>
    </source>
</reference>
<feature type="transmembrane region" description="Helical" evidence="1">
    <location>
        <begin position="23"/>
        <end position="46"/>
    </location>
</feature>
<organism evidence="2 3">
    <name type="scientific">Planctomyces bekefii</name>
    <dbReference type="NCBI Taxonomy" id="1653850"/>
    <lineage>
        <taxon>Bacteria</taxon>
        <taxon>Pseudomonadati</taxon>
        <taxon>Planctomycetota</taxon>
        <taxon>Planctomycetia</taxon>
        <taxon>Planctomycetales</taxon>
        <taxon>Planctomycetaceae</taxon>
        <taxon>Planctomyces</taxon>
    </lineage>
</organism>
<comment type="caution">
    <text evidence="2">The sequence shown here is derived from an EMBL/GenBank/DDBJ whole genome shotgun (WGS) entry which is preliminary data.</text>
</comment>
<reference evidence="2 3" key="1">
    <citation type="submission" date="2019-08" db="EMBL/GenBank/DDBJ databases">
        <title>100 year-old enigma solved: identification of Planctomyces bekefii, the type genus and species of the phylum Planctomycetes.</title>
        <authorList>
            <person name="Svetlana D.N."/>
            <person name="Overmann J."/>
        </authorList>
    </citation>
    <scope>NUCLEOTIDE SEQUENCE [LARGE SCALE GENOMIC DNA]</scope>
    <source>
        <strain evidence="2">Phe10_nw2017</strain>
    </source>
</reference>
<name>A0A5C6M4P2_9PLAN</name>
<feature type="non-terminal residue" evidence="2">
    <location>
        <position position="241"/>
    </location>
</feature>
<feature type="transmembrane region" description="Helical" evidence="1">
    <location>
        <begin position="175"/>
        <end position="192"/>
    </location>
</feature>
<accession>A0A5C6M4P2</accession>
<evidence type="ECO:0000313" key="2">
    <source>
        <dbReference type="EMBL" id="TWW09257.1"/>
    </source>
</evidence>